<protein>
    <submittedName>
        <fullName evidence="2">Oxidoreductase-like protein</fullName>
    </submittedName>
</protein>
<evidence type="ECO:0000256" key="1">
    <source>
        <dbReference type="SAM" id="MobiDB-lite"/>
    </source>
</evidence>
<accession>S9UD55</accession>
<reference evidence="2 3" key="1">
    <citation type="journal article" date="2013" name="PLoS ONE">
        <title>Predicting the Proteins of Angomonas deanei, Strigomonas culicis and Their Respective Endosymbionts Reveals New Aspects of the Trypanosomatidae Family.</title>
        <authorList>
            <person name="Motta M.C."/>
            <person name="Martins A.C."/>
            <person name="de Souza S.S."/>
            <person name="Catta-Preta C.M."/>
            <person name="Silva R."/>
            <person name="Klein C.C."/>
            <person name="de Almeida L.G."/>
            <person name="de Lima Cunha O."/>
            <person name="Ciapina L.P."/>
            <person name="Brocchi M."/>
            <person name="Colabardini A.C."/>
            <person name="de Araujo Lima B."/>
            <person name="Machado C.R."/>
            <person name="de Almeida Soares C.M."/>
            <person name="Probst C.M."/>
            <person name="de Menezes C.B."/>
            <person name="Thompson C.E."/>
            <person name="Bartholomeu D.C."/>
            <person name="Gradia D.F."/>
            <person name="Pavoni D.P."/>
            <person name="Grisard E.C."/>
            <person name="Fantinatti-Garboggini F."/>
            <person name="Marchini F.K."/>
            <person name="Rodrigues-Luiz G.F."/>
            <person name="Wagner G."/>
            <person name="Goldman G.H."/>
            <person name="Fietto J.L."/>
            <person name="Elias M.C."/>
            <person name="Goldman M.H."/>
            <person name="Sagot M.F."/>
            <person name="Pereira M."/>
            <person name="Stoco P.H."/>
            <person name="de Mendonca-Neto R.P."/>
            <person name="Teixeira S.M."/>
            <person name="Maciel T.E."/>
            <person name="de Oliveira Mendes T.A."/>
            <person name="Urmenyi T.P."/>
            <person name="de Souza W."/>
            <person name="Schenkman S."/>
            <person name="de Vasconcelos A.T."/>
        </authorList>
    </citation>
    <scope>NUCLEOTIDE SEQUENCE [LARGE SCALE GENOMIC DNA]</scope>
</reference>
<gene>
    <name evidence="2" type="ORF">STCU_06154</name>
</gene>
<evidence type="ECO:0000313" key="3">
    <source>
        <dbReference type="Proteomes" id="UP000015354"/>
    </source>
</evidence>
<organism evidence="2 3">
    <name type="scientific">Strigomonas culicis</name>
    <dbReference type="NCBI Taxonomy" id="28005"/>
    <lineage>
        <taxon>Eukaryota</taxon>
        <taxon>Discoba</taxon>
        <taxon>Euglenozoa</taxon>
        <taxon>Kinetoplastea</taxon>
        <taxon>Metakinetoplastina</taxon>
        <taxon>Trypanosomatida</taxon>
        <taxon>Trypanosomatidae</taxon>
        <taxon>Strigomonadinae</taxon>
        <taxon>Strigomonas</taxon>
    </lineage>
</organism>
<dbReference type="AlphaFoldDB" id="S9UD55"/>
<name>S9UD55_9TRYP</name>
<sequence>MFSFPLPSLLSYAHALQSLFAFSREYKFLALMPSKNGDSGEPTSKRSRKEPSAEEVDAHADEEVDEEDIDDVEEDDSLTLDEREQKWGFSLEELKSATKVIQRLFTDPSLFISDPYLEESRLYTMISRDRGKKRQFQDVYKTIMKQEKKRRVKYQRKQDLDAVRRTVMKREREMAFSSLRITEDTAGPRLLLCDNTSGGGGSPTTQVEATATAVVPAGDPSGPVVAEVELTDQEKQVLRLIGAFEALLRLERAYEGEALLSDEEKAALQVTLRLPDPIPPSSEDKDSERIFAKYTPAVNWAAVTQLNAQYYRYVPHLFNTAMPPPIFRNRAGCHTFSAEERQRQPTVDVALVALARQVEAAAQLPPTAAVALHAEAPGARVELSRLTQLDEDFVLHHVEPLFRTESGLRRWVAGGAVPASAHADHVRTMRDVVRAAEVVLLEGGVDERFALLQDGGAVHPCAAAVARQALRVAIARRLYQFPRLQACGPSPFNVEYAPPTSDAQEPDVYCAYDDVQLYAFDHHEDASLIVSRWRSCHICCVRYNHLHPYYYSLCHLCGEFNYNKRLIARDLRGKVVLLTGCRIKIGYAMAVSLLRSGAVLLGTTRFAHEAVARFQEEPDYADWRERLHLFALDLRDMFVVTQFCAFVTQHYPKLFAIINNAAQTIQRTPAYTEHLRHIEMHPPEGLQKTIAADPTSAEWQNFFLHHTSVTIGQPLSIEHAPQQPFLSDEGPSAEAEVATEGEATSQRAAAAAVAVRPSPCVETFDRYDTHAEESDHRTSNSWVMKLAEVQGSEAAEVMAINALSPFILNSKLKPCLENREGDEYPNEARFIINVSAMEGQFYRFKQTTHPHTNMAKAALNMMTRTSGLDYANAGIFMNSVDTGWITDESPKERKERRAAQEQLCPLDEVDAAARCLDLIYTNSLCYGKFYKDFKEILW</sequence>
<dbReference type="OrthoDB" id="191139at2759"/>
<dbReference type="GO" id="GO:0005737">
    <property type="term" value="C:cytoplasm"/>
    <property type="evidence" value="ECO:0007669"/>
    <property type="project" value="TreeGrafter"/>
</dbReference>
<feature type="compositionally biased region" description="Basic and acidic residues" evidence="1">
    <location>
        <begin position="49"/>
        <end position="61"/>
    </location>
</feature>
<dbReference type="GO" id="GO:0016491">
    <property type="term" value="F:oxidoreductase activity"/>
    <property type="evidence" value="ECO:0007669"/>
    <property type="project" value="TreeGrafter"/>
</dbReference>
<feature type="compositionally biased region" description="Acidic residues" evidence="1">
    <location>
        <begin position="62"/>
        <end position="78"/>
    </location>
</feature>
<dbReference type="Proteomes" id="UP000015354">
    <property type="component" value="Unassembled WGS sequence"/>
</dbReference>
<dbReference type="PANTHER" id="PTHR43544">
    <property type="entry name" value="SHORT-CHAIN DEHYDROGENASE/REDUCTASE"/>
    <property type="match status" value="1"/>
</dbReference>
<keyword evidence="3" id="KW-1185">Reference proteome</keyword>
<dbReference type="PANTHER" id="PTHR43544:SF2">
    <property type="entry name" value="OXIDOREDUCTASE"/>
    <property type="match status" value="1"/>
</dbReference>
<comment type="caution">
    <text evidence="2">The sequence shown here is derived from an EMBL/GenBank/DDBJ whole genome shotgun (WGS) entry which is preliminary data.</text>
</comment>
<dbReference type="SUPFAM" id="SSF51735">
    <property type="entry name" value="NAD(P)-binding Rossmann-fold domains"/>
    <property type="match status" value="1"/>
</dbReference>
<dbReference type="InterPro" id="IPR036291">
    <property type="entry name" value="NAD(P)-bd_dom_sf"/>
</dbReference>
<dbReference type="EMBL" id="ATMH01006154">
    <property type="protein sequence ID" value="EPY26639.1"/>
    <property type="molecule type" value="Genomic_DNA"/>
</dbReference>
<dbReference type="Pfam" id="PF13561">
    <property type="entry name" value="adh_short_C2"/>
    <property type="match status" value="1"/>
</dbReference>
<evidence type="ECO:0000313" key="2">
    <source>
        <dbReference type="EMBL" id="EPY26639.1"/>
    </source>
</evidence>
<dbReference type="InterPro" id="IPR002347">
    <property type="entry name" value="SDR_fam"/>
</dbReference>
<feature type="region of interest" description="Disordered" evidence="1">
    <location>
        <begin position="33"/>
        <end position="78"/>
    </location>
</feature>
<dbReference type="Gene3D" id="3.40.50.720">
    <property type="entry name" value="NAD(P)-binding Rossmann-like Domain"/>
    <property type="match status" value="2"/>
</dbReference>
<dbReference type="InterPro" id="IPR051468">
    <property type="entry name" value="Fungal_SecMetab_SDRs"/>
</dbReference>
<proteinExistence type="predicted"/>
<dbReference type="Pfam" id="PF00106">
    <property type="entry name" value="adh_short"/>
    <property type="match status" value="1"/>
</dbReference>